<evidence type="ECO:0000313" key="2">
    <source>
        <dbReference type="Proteomes" id="UP000887540"/>
    </source>
</evidence>
<organism evidence="2 3">
    <name type="scientific">Acrobeloides nanus</name>
    <dbReference type="NCBI Taxonomy" id="290746"/>
    <lineage>
        <taxon>Eukaryota</taxon>
        <taxon>Metazoa</taxon>
        <taxon>Ecdysozoa</taxon>
        <taxon>Nematoda</taxon>
        <taxon>Chromadorea</taxon>
        <taxon>Rhabditida</taxon>
        <taxon>Tylenchina</taxon>
        <taxon>Cephalobomorpha</taxon>
        <taxon>Cephaloboidea</taxon>
        <taxon>Cephalobidae</taxon>
        <taxon>Acrobeloides</taxon>
    </lineage>
</organism>
<reference evidence="3" key="1">
    <citation type="submission" date="2022-11" db="UniProtKB">
        <authorList>
            <consortium name="WormBaseParasite"/>
        </authorList>
    </citation>
    <scope>IDENTIFICATION</scope>
</reference>
<feature type="region of interest" description="Disordered" evidence="1">
    <location>
        <begin position="277"/>
        <end position="365"/>
    </location>
</feature>
<dbReference type="Gene3D" id="1.10.418.20">
    <property type="match status" value="1"/>
</dbReference>
<name>A0A914CHA9_9BILA</name>
<feature type="compositionally biased region" description="Polar residues" evidence="1">
    <location>
        <begin position="277"/>
        <end position="294"/>
    </location>
</feature>
<dbReference type="AlphaFoldDB" id="A0A914CHA9"/>
<dbReference type="InterPro" id="IPR038765">
    <property type="entry name" value="Papain-like_cys_pep_sf"/>
</dbReference>
<evidence type="ECO:0000256" key="1">
    <source>
        <dbReference type="SAM" id="MobiDB-lite"/>
    </source>
</evidence>
<evidence type="ECO:0000313" key="3">
    <source>
        <dbReference type="WBParaSite" id="ACRNAN_scaffold10825.g23569.t1"/>
    </source>
</evidence>
<feature type="compositionally biased region" description="Polar residues" evidence="1">
    <location>
        <begin position="346"/>
        <end position="365"/>
    </location>
</feature>
<protein>
    <submittedName>
        <fullName evidence="3">Uncharacterized protein</fullName>
    </submittedName>
</protein>
<accession>A0A914CHA9</accession>
<keyword evidence="2" id="KW-1185">Reference proteome</keyword>
<dbReference type="Gene3D" id="3.30.310.130">
    <property type="entry name" value="Ubiquitin-related"/>
    <property type="match status" value="1"/>
</dbReference>
<proteinExistence type="predicted"/>
<dbReference type="WBParaSite" id="ACRNAN_scaffold10825.g23569.t1">
    <property type="protein sequence ID" value="ACRNAN_scaffold10825.g23569.t1"/>
    <property type="gene ID" value="ACRNAN_scaffold10825.g23569"/>
</dbReference>
<dbReference type="SUPFAM" id="SSF54001">
    <property type="entry name" value="Cysteine proteinases"/>
    <property type="match status" value="1"/>
</dbReference>
<dbReference type="Proteomes" id="UP000887540">
    <property type="component" value="Unplaced"/>
</dbReference>
<sequence>MLTITQPNQVIHESIIMNYLSFIAKTCYSTKVTVANPHYAAQFTMENQENGYTNVRNVYEFTYLNRDDFDLMLIPLKDHLVQNWAIGIFDMRMKKLDFFEAKNRIFDWHRDVMKKAIANIKPGVGYHSDFDIVNKGPWTEQDNETGVYVCYIAEEYIRRQGVIESQYFNYHEERRRIYTILDQQMKAMGLRSHFYSEQDFKFPIRLTKLLTQNRETGTIPELVTLDDEEELPATPQAFSTTPQPSLSSINIEQNIPIPSVSQNISLVNTIDSITSSPAMENNEEFQTPQNPVRGTSSRRSSRISRNRERNTSGSADCESGSLTKKVRRRPTPVSERGSGRPGSRSQEFQLSSTPETSQEQIVQNA</sequence>